<evidence type="ECO:0000313" key="3">
    <source>
        <dbReference type="Proteomes" id="UP001066276"/>
    </source>
</evidence>
<accession>A0AAV7MXV4</accession>
<feature type="region of interest" description="Disordered" evidence="1">
    <location>
        <begin position="1"/>
        <end position="22"/>
    </location>
</feature>
<dbReference type="EMBL" id="JANPWB010000013">
    <property type="protein sequence ID" value="KAJ1108561.1"/>
    <property type="molecule type" value="Genomic_DNA"/>
</dbReference>
<sequence>MRSTCDLPWNSDLGKREPPNVARVSTSSGVYEVPPKVPPWSSRQLGPLSKASLVVYDRKHNQATHKSSEVRYQARYGKALMQLKSRCDSVIAWGEEKRGVELEHGTEEVILKEIEVASSLTFFSEEEEGLRPPVIYICIVMDWGLVTCCHGFLVGIMGVEV</sequence>
<protein>
    <submittedName>
        <fullName evidence="2">Uncharacterized protein</fullName>
    </submittedName>
</protein>
<proteinExistence type="predicted"/>
<reference evidence="2" key="1">
    <citation type="journal article" date="2022" name="bioRxiv">
        <title>Sequencing and chromosome-scale assembly of the giantPleurodeles waltlgenome.</title>
        <authorList>
            <person name="Brown T."/>
            <person name="Elewa A."/>
            <person name="Iarovenko S."/>
            <person name="Subramanian E."/>
            <person name="Araus A.J."/>
            <person name="Petzold A."/>
            <person name="Susuki M."/>
            <person name="Suzuki K.-i.T."/>
            <person name="Hayashi T."/>
            <person name="Toyoda A."/>
            <person name="Oliveira C."/>
            <person name="Osipova E."/>
            <person name="Leigh N.D."/>
            <person name="Simon A."/>
            <person name="Yun M.H."/>
        </authorList>
    </citation>
    <scope>NUCLEOTIDE SEQUENCE</scope>
    <source>
        <strain evidence="2">20211129_DDA</strain>
        <tissue evidence="2">Liver</tissue>
    </source>
</reference>
<dbReference type="AlphaFoldDB" id="A0AAV7MXV4"/>
<name>A0AAV7MXV4_PLEWA</name>
<dbReference type="Proteomes" id="UP001066276">
    <property type="component" value="Chromosome 9"/>
</dbReference>
<evidence type="ECO:0000256" key="1">
    <source>
        <dbReference type="SAM" id="MobiDB-lite"/>
    </source>
</evidence>
<evidence type="ECO:0000313" key="2">
    <source>
        <dbReference type="EMBL" id="KAJ1108561.1"/>
    </source>
</evidence>
<keyword evidence="3" id="KW-1185">Reference proteome</keyword>
<comment type="caution">
    <text evidence="2">The sequence shown here is derived from an EMBL/GenBank/DDBJ whole genome shotgun (WGS) entry which is preliminary data.</text>
</comment>
<gene>
    <name evidence="2" type="ORF">NDU88_005937</name>
</gene>
<organism evidence="2 3">
    <name type="scientific">Pleurodeles waltl</name>
    <name type="common">Iberian ribbed newt</name>
    <dbReference type="NCBI Taxonomy" id="8319"/>
    <lineage>
        <taxon>Eukaryota</taxon>
        <taxon>Metazoa</taxon>
        <taxon>Chordata</taxon>
        <taxon>Craniata</taxon>
        <taxon>Vertebrata</taxon>
        <taxon>Euteleostomi</taxon>
        <taxon>Amphibia</taxon>
        <taxon>Batrachia</taxon>
        <taxon>Caudata</taxon>
        <taxon>Salamandroidea</taxon>
        <taxon>Salamandridae</taxon>
        <taxon>Pleurodelinae</taxon>
        <taxon>Pleurodeles</taxon>
    </lineage>
</organism>